<dbReference type="InterPro" id="IPR052039">
    <property type="entry name" value="Caspase-related_regulators"/>
</dbReference>
<dbReference type="PANTHER" id="PTHR22576">
    <property type="entry name" value="MUCOSA ASSOCIATED LYMPHOID TISSUE LYMPHOMA TRANSLOCATION PROTEIN 1/PARACASPASE"/>
    <property type="match status" value="1"/>
</dbReference>
<feature type="domain" description="Caspase family p20" evidence="3">
    <location>
        <begin position="110"/>
        <end position="187"/>
    </location>
</feature>
<dbReference type="OrthoDB" id="433986at2"/>
<keyword evidence="5" id="KW-1185">Reference proteome</keyword>
<dbReference type="AlphaFoldDB" id="A0A1X7N977"/>
<dbReference type="GO" id="GO:0004197">
    <property type="term" value="F:cysteine-type endopeptidase activity"/>
    <property type="evidence" value="ECO:0007669"/>
    <property type="project" value="InterPro"/>
</dbReference>
<dbReference type="InterPro" id="IPR001309">
    <property type="entry name" value="Pept_C14_p20"/>
</dbReference>
<evidence type="ECO:0000256" key="1">
    <source>
        <dbReference type="SAM" id="MobiDB-lite"/>
    </source>
</evidence>
<dbReference type="Pfam" id="PF00656">
    <property type="entry name" value="Peptidase_C14"/>
    <property type="match status" value="1"/>
</dbReference>
<evidence type="ECO:0000313" key="4">
    <source>
        <dbReference type="EMBL" id="SMH33390.1"/>
    </source>
</evidence>
<dbReference type="PROSITE" id="PS50208">
    <property type="entry name" value="CASPASE_P20"/>
    <property type="match status" value="1"/>
</dbReference>
<reference evidence="5" key="1">
    <citation type="submission" date="2017-04" db="EMBL/GenBank/DDBJ databases">
        <authorList>
            <person name="Varghese N."/>
            <person name="Submissions S."/>
        </authorList>
    </citation>
    <scope>NUCLEOTIDE SEQUENCE [LARGE SCALE GENOMIC DNA]</scope>
    <source>
        <strain evidence="5">B5P</strain>
    </source>
</reference>
<evidence type="ECO:0000256" key="2">
    <source>
        <dbReference type="SAM" id="Phobius"/>
    </source>
</evidence>
<gene>
    <name evidence="4" type="ORF">SAMN02982922_1403</name>
</gene>
<dbReference type="SUPFAM" id="SSF52129">
    <property type="entry name" value="Caspase-like"/>
    <property type="match status" value="1"/>
</dbReference>
<dbReference type="SMART" id="SM00028">
    <property type="entry name" value="TPR"/>
    <property type="match status" value="7"/>
</dbReference>
<dbReference type="InterPro" id="IPR019734">
    <property type="entry name" value="TPR_rpt"/>
</dbReference>
<feature type="transmembrane region" description="Helical" evidence="2">
    <location>
        <begin position="76"/>
        <end position="99"/>
    </location>
</feature>
<dbReference type="Gene3D" id="1.25.40.10">
    <property type="entry name" value="Tetratricopeptide repeat domain"/>
    <property type="match status" value="4"/>
</dbReference>
<feature type="region of interest" description="Disordered" evidence="1">
    <location>
        <begin position="22"/>
        <end position="43"/>
    </location>
</feature>
<keyword evidence="2" id="KW-0472">Membrane</keyword>
<accession>A0A1X7N977</accession>
<dbReference type="Proteomes" id="UP000193083">
    <property type="component" value="Unassembled WGS sequence"/>
</dbReference>
<dbReference type="InterPro" id="IPR011600">
    <property type="entry name" value="Pept_C14_caspase"/>
</dbReference>
<sequence>MSGRRCCLTDGYVEISGRAIAYRETPTPDPSPQGGGGRRRSAFDRNDCCGEAPAIPLPLAGRGQGWGSSGQSDTRFVSIVLPRLVLCIATLVLVLAFAARPVLAQEPKSLNGVALVIGQSAYQNIQPLPNPANDAREMVKLLTDLGFDARGVTDRDANRLRRDIERFVEDAAEADVALLYYSGHGIEAAGDNWLIPVDAGPAALDSAEESFISLASIVEELKKSVPVTIVLLDACRTSPFPPDATLKRTPTGSAEPVSAGGLGAVRGVTGFKAQTPANDNLGMVIGFAAEPGQPALDGEPGANSPYAAALIRHLAAMKGLEFGQVMRMVTEEVYLATGAKQRPWMNESLRRLLYFGLAPEEPEGVDATITGERRQLLLTMADLPDFERVQVEQVALREGVKLDSLYGVLRALGEEQTPGTPEELGKLLEAQAGRLKSMLSERAALRTDDPELLALANAADRAIGEGAIVAARRFLDDAVAKVEAGSAAVDALEDQLKEKRLADAAIYARRADASVLVFDFRAAAADYAKAFDLVEKWDDRLAWNYKNLEAEALRGQGAATGDRAALDGALAAYQTVLDMLPNGEKGRDWAITRNNMAVVLNTIGEREEGTETLKRALDTFREAMEIFRAEGDDTNWAAAQNNIGNILLAMGGRSGDRAMTRDAVAAYRAALEKRSRDKVPLDWASSHNNIGIALFQLSQPTGDVAGLVEAEASYRAALEVLTRDSAPVDWALVQNNLGNTLNALSLVRNDPEPAKQAAEAFKAAMTVRTRETWPLQWASSQLNLGNSYTALGRHELGTANIEEARAAYENALSVFDRQKTPLDWASVQNNLGSSWQTIGQRTQDLSALQKSLEAFQAARRVYKRRDFPSDWAMTENNAGNTLRLMAVVSGDPKYYREAIEAYDLALREYTRERAPMQWALATSSMGDAMQFLAATEEKTDNLHASVAARRAALEVLTAENAPVDWANAQNGLGMSLLNLATREQNAAFLPEAKAAFEATTKVFTRDTQPVQWAFALNNIGDVHWSLAAQGGGAADYRQALAMFEQAKEGFAAAGYAPLIQLVDQKIDLVKKNLAK</sequence>
<keyword evidence="2" id="KW-0812">Transmembrane</keyword>
<dbReference type="SUPFAM" id="SSF48452">
    <property type="entry name" value="TPR-like"/>
    <property type="match status" value="4"/>
</dbReference>
<evidence type="ECO:0000259" key="3">
    <source>
        <dbReference type="PROSITE" id="PS50208"/>
    </source>
</evidence>
<dbReference type="InterPro" id="IPR011990">
    <property type="entry name" value="TPR-like_helical_dom_sf"/>
</dbReference>
<dbReference type="Gene3D" id="3.40.50.1460">
    <property type="match status" value="1"/>
</dbReference>
<keyword evidence="2" id="KW-1133">Transmembrane helix</keyword>
<proteinExistence type="predicted"/>
<dbReference type="EMBL" id="FXBL01000004">
    <property type="protein sequence ID" value="SMH33390.1"/>
    <property type="molecule type" value="Genomic_DNA"/>
</dbReference>
<protein>
    <submittedName>
        <fullName evidence="4">Uncharacterized protein, contains caspase domain</fullName>
    </submittedName>
</protein>
<dbReference type="PANTHER" id="PTHR22576:SF37">
    <property type="entry name" value="MUCOSA-ASSOCIATED LYMPHOID TISSUE LYMPHOMA TRANSLOCATION PROTEIN 1"/>
    <property type="match status" value="1"/>
</dbReference>
<dbReference type="GO" id="GO:0006508">
    <property type="term" value="P:proteolysis"/>
    <property type="evidence" value="ECO:0007669"/>
    <property type="project" value="InterPro"/>
</dbReference>
<name>A0A1X7N977_9HYPH</name>
<evidence type="ECO:0000313" key="5">
    <source>
        <dbReference type="Proteomes" id="UP000193083"/>
    </source>
</evidence>
<dbReference type="InterPro" id="IPR029030">
    <property type="entry name" value="Caspase-like_dom_sf"/>
</dbReference>
<organism evidence="4 5">
    <name type="scientific">Mesorhizobium australicum</name>
    <dbReference type="NCBI Taxonomy" id="536018"/>
    <lineage>
        <taxon>Bacteria</taxon>
        <taxon>Pseudomonadati</taxon>
        <taxon>Pseudomonadota</taxon>
        <taxon>Alphaproteobacteria</taxon>
        <taxon>Hyphomicrobiales</taxon>
        <taxon>Phyllobacteriaceae</taxon>
        <taxon>Mesorhizobium</taxon>
    </lineage>
</organism>